<reference evidence="5" key="2">
    <citation type="journal article" date="2019" name="Int. J. Syst. Evol. Microbiol.">
        <title>The Global Catalogue of Microorganisms (GCM) 10K type strain sequencing project: providing services to taxonomists for standard genome sequencing and annotation.</title>
        <authorList>
            <consortium name="The Broad Institute Genomics Platform"/>
            <consortium name="The Broad Institute Genome Sequencing Center for Infectious Disease"/>
            <person name="Wu L."/>
            <person name="Ma J."/>
        </authorList>
    </citation>
    <scope>NUCLEOTIDE SEQUENCE [LARGE SCALE GENOMIC DNA]</scope>
    <source>
        <strain evidence="5">XZGYJ-43</strain>
    </source>
</reference>
<comment type="caution">
    <text evidence="4">The sequence shown here is derived from an EMBL/GenBank/DDBJ whole genome shotgun (WGS) entry which is preliminary data.</text>
</comment>
<dbReference type="Proteomes" id="UP001596447">
    <property type="component" value="Unassembled WGS sequence"/>
</dbReference>
<sequence>MTVEHEAATPRTHDHGAEHGAVADLPQRVTTNALPEDADADVDTRRYLEIRPAASRTAPNTLVRAMDVLEGALRTATKTGLRHTLTRSAQRPVVEWVLVADGYADTGIRYLVGTDDDFHDELESILRSGLPSAYEFRTVEWHPRLLEADVPLPTAPTGGADHPAITPATPYVASVEYRGYTDLPRDWQTPLRSYGDFVTGTSDARDTTSRPPSGDGTHTSHQSSADEYRMPLATLVETLRDATTPAMYQVVCQPYADWSSAAEAYQRDLETGSTTRLDKLLDAILMPDSETRREYDPPIADRNRLEAIATRDPKHTFCVSARAVAFTRGPPDAANRLVQRLANALGHLGSPTHRLEGVVATDDELHASNRAPPGAAVYDDLCARRVYPPTYDRLTTRLPWHAPGSRGLVVAPHELPSLCLLDGAGLTPRGRRAVETRSSERTGLPLPPPSLLRQYAGPGQALGSPLTVDREPLDTPLVLPPSEQDRHLIVIGETGSGKSILVDGAALANQEATDGPTILCYHKGGRAATDYLQAHYATHGTLENVFYFDLTETLPALGFFDIRPLLESGLPREEARSRVAGHYEEILAGVMGSERYGQAVEAPKIIRNHLRALFDPVHGDDAISHTDLYAALENTQAQRNTPATSDDNLEAYFTGLLERDRDVFNRAVGGAVSRVETIATDSRLAPIFEHVPDETGPAFSFADIVDQDAVVIFDFGGMEDHVKRTLTLVLLSNLWTALKARAERTQPTTDEQALVNLYIDEARDLADTRLLDTLLSQGRSFGLAVTLGVQFPSQLDSPDPAADTYREALNETATFVVGNVTVDDDLMRALATDDMPPSEVATRLGAMRRGEWLVRPGTGFGQPLARPFLIRSLPIPAGHPESDAPLVGRKASRFEHASQRVRERTREQWGLTHHGPVRPSDESSHAAADDEARSADSTARPDASRLPRVDTLLPYTNRLPAVVAYDASRHALRCRRCENRYDPSIDGMRRAISCCGSLADVDRDDIPVCEFNLKLSPDEVEASAWSLRQLLFLQAVYNAQQRRYDPLEYDILTDSMLRLQAYVGIETAAIQALIDADLLRHDTDHPHRLYSVTPDGRDAIGESYRQGVDYGHGQGDLEESSAHVFAVDVGRRYLAVEYVENPESPVVDVVPYYEIDEQRRLDIAGLDAAGDVVVAVEAERINHDVRRAVVEDFDKMADMDVDDAIWIVMTQADGHEVLQALNDPLEGPVRVEKTYAASTPPQQFRIDTPGLTAMYPAEWLRDRL</sequence>
<gene>
    <name evidence="3" type="ORF">ACFQJ9_00585</name>
    <name evidence="4" type="ORF">ACFQJ9_05670</name>
</gene>
<dbReference type="Gene3D" id="3.40.50.300">
    <property type="entry name" value="P-loop containing nucleotide triphosphate hydrolases"/>
    <property type="match status" value="1"/>
</dbReference>
<dbReference type="InterPro" id="IPR025662">
    <property type="entry name" value="Sigma_54_int_dom_ATP-bd_1"/>
</dbReference>
<feature type="region of interest" description="Disordered" evidence="1">
    <location>
        <begin position="1"/>
        <end position="22"/>
    </location>
</feature>
<feature type="compositionally biased region" description="Basic and acidic residues" evidence="1">
    <location>
        <begin position="919"/>
        <end position="934"/>
    </location>
</feature>
<keyword evidence="4" id="KW-0547">Nucleotide-binding</keyword>
<feature type="region of interest" description="Disordered" evidence="1">
    <location>
        <begin position="198"/>
        <end position="228"/>
    </location>
</feature>
<dbReference type="InterPro" id="IPR027417">
    <property type="entry name" value="P-loop_NTPase"/>
</dbReference>
<dbReference type="AlphaFoldDB" id="A0ABD5Z161"/>
<dbReference type="Pfam" id="PF10412">
    <property type="entry name" value="TrwB_AAD_bind"/>
    <property type="match status" value="1"/>
</dbReference>
<keyword evidence="5" id="KW-1185">Reference proteome</keyword>
<evidence type="ECO:0000313" key="5">
    <source>
        <dbReference type="Proteomes" id="UP001596447"/>
    </source>
</evidence>
<evidence type="ECO:0000256" key="1">
    <source>
        <dbReference type="SAM" id="MobiDB-lite"/>
    </source>
</evidence>
<evidence type="ECO:0000313" key="3">
    <source>
        <dbReference type="EMBL" id="MFC7198009.1"/>
    </source>
</evidence>
<protein>
    <submittedName>
        <fullName evidence="4">ATP-binding protein</fullName>
    </submittedName>
</protein>
<dbReference type="PANTHER" id="PTHR30121:SF6">
    <property type="entry name" value="SLR6007 PROTEIN"/>
    <property type="match status" value="1"/>
</dbReference>
<feature type="compositionally biased region" description="Basic and acidic residues" evidence="1">
    <location>
        <begin position="892"/>
        <end position="907"/>
    </location>
</feature>
<feature type="domain" description="Type IV secretion system coupling protein TraD DNA-binding" evidence="2">
    <location>
        <begin position="685"/>
        <end position="796"/>
    </location>
</feature>
<evidence type="ECO:0000259" key="2">
    <source>
        <dbReference type="Pfam" id="PF10412"/>
    </source>
</evidence>
<evidence type="ECO:0000313" key="4">
    <source>
        <dbReference type="EMBL" id="MFC7198911.1"/>
    </source>
</evidence>
<dbReference type="SUPFAM" id="SSF52540">
    <property type="entry name" value="P-loop containing nucleoside triphosphate hydrolases"/>
    <property type="match status" value="1"/>
</dbReference>
<dbReference type="PROSITE" id="PS00675">
    <property type="entry name" value="SIGMA54_INTERACT_1"/>
    <property type="match status" value="1"/>
</dbReference>
<dbReference type="InterPro" id="IPR051162">
    <property type="entry name" value="T4SS_component"/>
</dbReference>
<feature type="compositionally biased region" description="Basic and acidic residues" evidence="1">
    <location>
        <begin position="1"/>
        <end position="18"/>
    </location>
</feature>
<proteinExistence type="predicted"/>
<dbReference type="EMBL" id="JBHTAR010000002">
    <property type="protein sequence ID" value="MFC7198009.1"/>
    <property type="molecule type" value="Genomic_DNA"/>
</dbReference>
<accession>A0ABD5Z161</accession>
<keyword evidence="4" id="KW-0067">ATP-binding</keyword>
<dbReference type="RefSeq" id="WP_279528865.1">
    <property type="nucleotide sequence ID" value="NZ_CP122312.1"/>
</dbReference>
<feature type="region of interest" description="Disordered" evidence="1">
    <location>
        <begin position="881"/>
        <end position="945"/>
    </location>
</feature>
<dbReference type="GO" id="GO:0005524">
    <property type="term" value="F:ATP binding"/>
    <property type="evidence" value="ECO:0007669"/>
    <property type="project" value="UniProtKB-KW"/>
</dbReference>
<dbReference type="InterPro" id="IPR019476">
    <property type="entry name" value="T4SS_TraD_DNA-bd"/>
</dbReference>
<organism evidence="4 5">
    <name type="scientific">Halospeciosus flavus</name>
    <dbReference type="NCBI Taxonomy" id="3032283"/>
    <lineage>
        <taxon>Archaea</taxon>
        <taxon>Methanobacteriati</taxon>
        <taxon>Methanobacteriota</taxon>
        <taxon>Stenosarchaea group</taxon>
        <taxon>Halobacteria</taxon>
        <taxon>Halobacteriales</taxon>
        <taxon>Halobacteriaceae</taxon>
        <taxon>Halospeciosus</taxon>
    </lineage>
</organism>
<dbReference type="PANTHER" id="PTHR30121">
    <property type="entry name" value="UNCHARACTERIZED PROTEIN YJGR-RELATED"/>
    <property type="match status" value="1"/>
</dbReference>
<reference evidence="4" key="1">
    <citation type="journal article" date="2014" name="Int. J. Syst. Evol. Microbiol.">
        <title>Complete genome sequence of Corynebacterium casei LMG S-19264T (=DSM 44701T), isolated from a smear-ripened cheese.</title>
        <authorList>
            <consortium name="US DOE Joint Genome Institute (JGI-PGF)"/>
            <person name="Walter F."/>
            <person name="Albersmeier A."/>
            <person name="Kalinowski J."/>
            <person name="Ruckert C."/>
        </authorList>
    </citation>
    <scope>NUCLEOTIDE SEQUENCE [LARGE SCALE GENOMIC DNA]</scope>
    <source>
        <strain evidence="4">NBRC 114356</strain>
    </source>
</reference>
<dbReference type="EMBL" id="JBHTAR010000011">
    <property type="protein sequence ID" value="MFC7198911.1"/>
    <property type="molecule type" value="Genomic_DNA"/>
</dbReference>
<reference evidence="4" key="3">
    <citation type="submission" date="2024-09" db="EMBL/GenBank/DDBJ databases">
        <authorList>
            <person name="Sun Q."/>
        </authorList>
    </citation>
    <scope>NUCLEOTIDE SEQUENCE</scope>
    <source>
        <strain evidence="4">NBRC 114356</strain>
    </source>
</reference>
<name>A0ABD5Z161_9EURY</name>